<evidence type="ECO:0000313" key="11">
    <source>
        <dbReference type="Proteomes" id="UP000192491"/>
    </source>
</evidence>
<dbReference type="NCBIfam" id="TIGR00380">
    <property type="entry name" value="cobal_cbiB"/>
    <property type="match status" value="1"/>
</dbReference>
<evidence type="ECO:0000256" key="6">
    <source>
        <dbReference type="ARBA" id="ARBA00022692"/>
    </source>
</evidence>
<name>A0A1Y1QT44_9GAMM</name>
<dbReference type="EMBL" id="MTEJ01000056">
    <property type="protein sequence ID" value="OQX12896.1"/>
    <property type="molecule type" value="Genomic_DNA"/>
</dbReference>
<feature type="transmembrane region" description="Helical" evidence="9">
    <location>
        <begin position="283"/>
        <end position="300"/>
    </location>
</feature>
<dbReference type="GO" id="GO:0005886">
    <property type="term" value="C:plasma membrane"/>
    <property type="evidence" value="ECO:0007669"/>
    <property type="project" value="UniProtKB-SubCell"/>
</dbReference>
<dbReference type="PANTHER" id="PTHR34308">
    <property type="entry name" value="COBALAMIN BIOSYNTHESIS PROTEIN CBIB"/>
    <property type="match status" value="1"/>
</dbReference>
<evidence type="ECO:0000256" key="3">
    <source>
        <dbReference type="ARBA" id="ARBA00006263"/>
    </source>
</evidence>
<dbReference type="GO" id="GO:0015420">
    <property type="term" value="F:ABC-type vitamin B12 transporter activity"/>
    <property type="evidence" value="ECO:0007669"/>
    <property type="project" value="UniProtKB-UniRule"/>
</dbReference>
<evidence type="ECO:0000313" key="10">
    <source>
        <dbReference type="EMBL" id="OQX12896.1"/>
    </source>
</evidence>
<evidence type="ECO:0000256" key="7">
    <source>
        <dbReference type="ARBA" id="ARBA00022989"/>
    </source>
</evidence>
<comment type="similarity">
    <text evidence="3 9">Belongs to the CobD/CbiB family.</text>
</comment>
<evidence type="ECO:0000256" key="9">
    <source>
        <dbReference type="HAMAP-Rule" id="MF_00024"/>
    </source>
</evidence>
<dbReference type="InterPro" id="IPR004485">
    <property type="entry name" value="Cobalamin_biosynth_CobD/CbiB"/>
</dbReference>
<dbReference type="HAMAP" id="MF_00024">
    <property type="entry name" value="CobD_CbiB"/>
    <property type="match status" value="1"/>
</dbReference>
<dbReference type="PANTHER" id="PTHR34308:SF1">
    <property type="entry name" value="COBALAMIN BIOSYNTHESIS PROTEIN CBIB"/>
    <property type="match status" value="1"/>
</dbReference>
<comment type="subcellular location">
    <subcellularLocation>
        <location evidence="1 9">Cell membrane</location>
        <topology evidence="1 9">Multi-pass membrane protein</topology>
    </subcellularLocation>
</comment>
<gene>
    <name evidence="9" type="primary">cobD</name>
    <name evidence="10" type="ORF">BWK73_13660</name>
</gene>
<protein>
    <recommendedName>
        <fullName evidence="9">Cobalamin biosynthesis protein CobD</fullName>
    </recommendedName>
</protein>
<accession>A0A1Y1QT44</accession>
<feature type="transmembrane region" description="Helical" evidence="9">
    <location>
        <begin position="74"/>
        <end position="90"/>
    </location>
</feature>
<comment type="pathway">
    <text evidence="2 9">Cofactor biosynthesis; adenosylcobalamin biosynthesis.</text>
</comment>
<organism evidence="10 11">
    <name type="scientific">Thiothrix lacustris</name>
    <dbReference type="NCBI Taxonomy" id="525917"/>
    <lineage>
        <taxon>Bacteria</taxon>
        <taxon>Pseudomonadati</taxon>
        <taxon>Pseudomonadota</taxon>
        <taxon>Gammaproteobacteria</taxon>
        <taxon>Thiotrichales</taxon>
        <taxon>Thiotrichaceae</taxon>
        <taxon>Thiothrix</taxon>
    </lineage>
</organism>
<evidence type="ECO:0000256" key="4">
    <source>
        <dbReference type="ARBA" id="ARBA00022475"/>
    </source>
</evidence>
<comment type="function">
    <text evidence="9">Converts cobyric acid to cobinamide by the addition of aminopropanol on the F carboxylic group.</text>
</comment>
<dbReference type="Proteomes" id="UP000192491">
    <property type="component" value="Unassembled WGS sequence"/>
</dbReference>
<comment type="caution">
    <text evidence="10">The sequence shown here is derived from an EMBL/GenBank/DDBJ whole genome shotgun (WGS) entry which is preliminary data.</text>
</comment>
<evidence type="ECO:0000256" key="5">
    <source>
        <dbReference type="ARBA" id="ARBA00022573"/>
    </source>
</evidence>
<evidence type="ECO:0000256" key="2">
    <source>
        <dbReference type="ARBA" id="ARBA00004953"/>
    </source>
</evidence>
<dbReference type="GO" id="GO:0048472">
    <property type="term" value="F:threonine-phosphate decarboxylase activity"/>
    <property type="evidence" value="ECO:0007669"/>
    <property type="project" value="InterPro"/>
</dbReference>
<evidence type="ECO:0000256" key="8">
    <source>
        <dbReference type="ARBA" id="ARBA00023136"/>
    </source>
</evidence>
<keyword evidence="5 9" id="KW-0169">Cobalamin biosynthesis</keyword>
<evidence type="ECO:0000256" key="1">
    <source>
        <dbReference type="ARBA" id="ARBA00004651"/>
    </source>
</evidence>
<dbReference type="UniPathway" id="UPA00148"/>
<keyword evidence="6 9" id="KW-0812">Transmembrane</keyword>
<comment type="caution">
    <text evidence="9">Lacks conserved residue(s) required for the propagation of feature annotation.</text>
</comment>
<feature type="transmembrane region" description="Helical" evidence="9">
    <location>
        <begin position="46"/>
        <end position="67"/>
    </location>
</feature>
<dbReference type="GO" id="GO:0009236">
    <property type="term" value="P:cobalamin biosynthetic process"/>
    <property type="evidence" value="ECO:0007669"/>
    <property type="project" value="UniProtKB-UniRule"/>
</dbReference>
<dbReference type="AlphaFoldDB" id="A0A1Y1QT44"/>
<proteinExistence type="inferred from homology"/>
<keyword evidence="7 9" id="KW-1133">Transmembrane helix</keyword>
<keyword evidence="8 9" id="KW-0472">Membrane</keyword>
<keyword evidence="4 9" id="KW-1003">Cell membrane</keyword>
<dbReference type="Pfam" id="PF03186">
    <property type="entry name" value="CobD_Cbib"/>
    <property type="match status" value="1"/>
</dbReference>
<sequence length="302" mass="32723">MNPAFLLPIAALLLDRWLGEPPRFHPLVGFGKLADWLETHLNKHSIILGGVAWCLAVLPLTAAVWWLDTLFGGLWLSILCGWLAIGWHSLRQHAQWVAQALEAGNVPQARQKVGWLVSRDTSQLDETAISRACVESVLENGSDAVFAPLFWLIIGGAPAVVLYRLSNTLDAMWGYRSERFERFGKVAARIDDVLNLIPARLTALTYALCGHFPTAMQAWKTQGKHWYSPNAGVVMAAGAGALQVQLGGNAVYAGQAKTRPALGSGATPCAGDMTRAIALLDRGVYLWAGLALLTGGWFVFLA</sequence>
<feature type="transmembrane region" description="Helical" evidence="9">
    <location>
        <begin position="145"/>
        <end position="166"/>
    </location>
</feature>
<reference evidence="10 11" key="1">
    <citation type="submission" date="2017-01" db="EMBL/GenBank/DDBJ databases">
        <title>Novel large sulfur bacteria in the metagenomes of groundwater-fed chemosynthetic microbial mats in the Lake Huron basin.</title>
        <authorList>
            <person name="Sharrar A.M."/>
            <person name="Flood B.E."/>
            <person name="Bailey J.V."/>
            <person name="Jones D.S."/>
            <person name="Biddanda B."/>
            <person name="Ruberg S.A."/>
            <person name="Marcus D.N."/>
            <person name="Dick G.J."/>
        </authorList>
    </citation>
    <scope>NUCLEOTIDE SEQUENCE [LARGE SCALE GENOMIC DNA]</scope>
    <source>
        <strain evidence="10">A8</strain>
    </source>
</reference>